<evidence type="ECO:0000313" key="22">
    <source>
        <dbReference type="Proteomes" id="UP001178148"/>
    </source>
</evidence>
<dbReference type="PANTHER" id="PTHR45339:SF1">
    <property type="entry name" value="HYBRID SIGNAL TRANSDUCTION HISTIDINE KINASE J"/>
    <property type="match status" value="1"/>
</dbReference>
<dbReference type="GO" id="GO:0005886">
    <property type="term" value="C:plasma membrane"/>
    <property type="evidence" value="ECO:0007669"/>
    <property type="project" value="UniProtKB-SubCell"/>
</dbReference>
<dbReference type="SMART" id="SM00387">
    <property type="entry name" value="HATPase_c"/>
    <property type="match status" value="1"/>
</dbReference>
<dbReference type="GO" id="GO:0000155">
    <property type="term" value="F:phosphorelay sensor kinase activity"/>
    <property type="evidence" value="ECO:0007669"/>
    <property type="project" value="InterPro"/>
</dbReference>
<feature type="domain" description="HPt" evidence="20">
    <location>
        <begin position="838"/>
        <end position="935"/>
    </location>
</feature>
<evidence type="ECO:0000256" key="5">
    <source>
        <dbReference type="ARBA" id="ARBA00022553"/>
    </source>
</evidence>
<dbReference type="Gene3D" id="1.20.120.160">
    <property type="entry name" value="HPT domain"/>
    <property type="match status" value="1"/>
</dbReference>
<feature type="transmembrane region" description="Helical" evidence="16">
    <location>
        <begin position="162"/>
        <end position="180"/>
    </location>
</feature>
<dbReference type="InterPro" id="IPR036890">
    <property type="entry name" value="HATPase_C_sf"/>
</dbReference>
<evidence type="ECO:0000259" key="19">
    <source>
        <dbReference type="PROSITE" id="PS50885"/>
    </source>
</evidence>
<evidence type="ECO:0000256" key="2">
    <source>
        <dbReference type="ARBA" id="ARBA00004651"/>
    </source>
</evidence>
<keyword evidence="8" id="KW-0547">Nucleotide-binding</keyword>
<feature type="domain" description="Response regulatory" evidence="18">
    <location>
        <begin position="678"/>
        <end position="798"/>
    </location>
</feature>
<dbReference type="SMART" id="SM00304">
    <property type="entry name" value="HAMP"/>
    <property type="match status" value="1"/>
</dbReference>
<organism evidence="21 22">
    <name type="scientific">Candidatus Endonucleibacter bathymodioli</name>
    <dbReference type="NCBI Taxonomy" id="539814"/>
    <lineage>
        <taxon>Bacteria</taxon>
        <taxon>Pseudomonadati</taxon>
        <taxon>Pseudomonadota</taxon>
        <taxon>Gammaproteobacteria</taxon>
        <taxon>Oceanospirillales</taxon>
        <taxon>Endozoicomonadaceae</taxon>
        <taxon>Candidatus Endonucleibacter</taxon>
    </lineage>
</organism>
<dbReference type="InterPro" id="IPR036097">
    <property type="entry name" value="HisK_dim/P_sf"/>
</dbReference>
<dbReference type="InterPro" id="IPR003661">
    <property type="entry name" value="HisK_dim/P_dom"/>
</dbReference>
<evidence type="ECO:0000259" key="17">
    <source>
        <dbReference type="PROSITE" id="PS50109"/>
    </source>
</evidence>
<name>A0AA90NMC1_9GAMM</name>
<keyword evidence="7 16" id="KW-0812">Transmembrane</keyword>
<feature type="modified residue" description="4-aspartylphosphate" evidence="15">
    <location>
        <position position="728"/>
    </location>
</feature>
<evidence type="ECO:0000256" key="1">
    <source>
        <dbReference type="ARBA" id="ARBA00000085"/>
    </source>
</evidence>
<dbReference type="SUPFAM" id="SSF55874">
    <property type="entry name" value="ATPase domain of HSP90 chaperone/DNA topoisomerase II/histidine kinase"/>
    <property type="match status" value="1"/>
</dbReference>
<evidence type="ECO:0000256" key="12">
    <source>
        <dbReference type="ARBA" id="ARBA00023012"/>
    </source>
</evidence>
<evidence type="ECO:0000256" key="4">
    <source>
        <dbReference type="ARBA" id="ARBA00022475"/>
    </source>
</evidence>
<dbReference type="Gene3D" id="3.40.50.2300">
    <property type="match status" value="2"/>
</dbReference>
<evidence type="ECO:0000256" key="16">
    <source>
        <dbReference type="SAM" id="Phobius"/>
    </source>
</evidence>
<dbReference type="PROSITE" id="PS50894">
    <property type="entry name" value="HPT"/>
    <property type="match status" value="1"/>
</dbReference>
<dbReference type="InterPro" id="IPR004358">
    <property type="entry name" value="Sig_transdc_His_kin-like_C"/>
</dbReference>
<keyword evidence="11 16" id="KW-1133">Transmembrane helix</keyword>
<dbReference type="SUPFAM" id="SSF47226">
    <property type="entry name" value="Histidine-containing phosphotransfer domain, HPT domain"/>
    <property type="match status" value="1"/>
</dbReference>
<proteinExistence type="predicted"/>
<feature type="domain" description="Response regulatory" evidence="18">
    <location>
        <begin position="532"/>
        <end position="652"/>
    </location>
</feature>
<feature type="domain" description="Histidine kinase" evidence="17">
    <location>
        <begin position="292"/>
        <end position="513"/>
    </location>
</feature>
<dbReference type="AlphaFoldDB" id="A0AA90NMC1"/>
<accession>A0AA90NMC1</accession>
<evidence type="ECO:0000256" key="6">
    <source>
        <dbReference type="ARBA" id="ARBA00022679"/>
    </source>
</evidence>
<dbReference type="InterPro" id="IPR008207">
    <property type="entry name" value="Sig_transdc_His_kin_Hpt_dom"/>
</dbReference>
<dbReference type="Gene3D" id="6.10.340.10">
    <property type="match status" value="1"/>
</dbReference>
<evidence type="ECO:0000313" key="21">
    <source>
        <dbReference type="EMBL" id="MDP0589779.1"/>
    </source>
</evidence>
<evidence type="ECO:0000256" key="14">
    <source>
        <dbReference type="PROSITE-ProRule" id="PRU00110"/>
    </source>
</evidence>
<dbReference type="CDD" id="cd06225">
    <property type="entry name" value="HAMP"/>
    <property type="match status" value="1"/>
</dbReference>
<keyword evidence="9" id="KW-0418">Kinase</keyword>
<dbReference type="InterPro" id="IPR036641">
    <property type="entry name" value="HPT_dom_sf"/>
</dbReference>
<dbReference type="EC" id="2.7.13.3" evidence="3"/>
<gene>
    <name evidence="21" type="ORF">QS748_11550</name>
</gene>
<evidence type="ECO:0000259" key="18">
    <source>
        <dbReference type="PROSITE" id="PS50110"/>
    </source>
</evidence>
<keyword evidence="4" id="KW-1003">Cell membrane</keyword>
<keyword evidence="22" id="KW-1185">Reference proteome</keyword>
<evidence type="ECO:0000256" key="13">
    <source>
        <dbReference type="ARBA" id="ARBA00023136"/>
    </source>
</evidence>
<feature type="modified residue" description="4-aspartylphosphate" evidence="15">
    <location>
        <position position="586"/>
    </location>
</feature>
<feature type="domain" description="HAMP" evidence="19">
    <location>
        <begin position="185"/>
        <end position="238"/>
    </location>
</feature>
<dbReference type="Pfam" id="PF00512">
    <property type="entry name" value="HisKA"/>
    <property type="match status" value="1"/>
</dbReference>
<dbReference type="InterPro" id="IPR001789">
    <property type="entry name" value="Sig_transdc_resp-reg_receiver"/>
</dbReference>
<evidence type="ECO:0000256" key="10">
    <source>
        <dbReference type="ARBA" id="ARBA00022840"/>
    </source>
</evidence>
<dbReference type="EMBL" id="JASXSV010000020">
    <property type="protein sequence ID" value="MDP0589779.1"/>
    <property type="molecule type" value="Genomic_DNA"/>
</dbReference>
<evidence type="ECO:0000259" key="20">
    <source>
        <dbReference type="PROSITE" id="PS50894"/>
    </source>
</evidence>
<comment type="caution">
    <text evidence="21">The sequence shown here is derived from an EMBL/GenBank/DDBJ whole genome shotgun (WGS) entry which is preliminary data.</text>
</comment>
<feature type="modified residue" description="Phosphohistidine" evidence="14">
    <location>
        <position position="877"/>
    </location>
</feature>
<dbReference type="FunFam" id="3.30.565.10:FF:000010">
    <property type="entry name" value="Sensor histidine kinase RcsC"/>
    <property type="match status" value="1"/>
</dbReference>
<dbReference type="PANTHER" id="PTHR45339">
    <property type="entry name" value="HYBRID SIGNAL TRANSDUCTION HISTIDINE KINASE J"/>
    <property type="match status" value="1"/>
</dbReference>
<dbReference type="CDD" id="cd16922">
    <property type="entry name" value="HATPase_EvgS-ArcB-TorS-like"/>
    <property type="match status" value="1"/>
</dbReference>
<comment type="subcellular location">
    <subcellularLocation>
        <location evidence="2">Cell membrane</location>
        <topology evidence="2">Multi-pass membrane protein</topology>
    </subcellularLocation>
</comment>
<evidence type="ECO:0000256" key="7">
    <source>
        <dbReference type="ARBA" id="ARBA00022692"/>
    </source>
</evidence>
<reference evidence="21 22" key="1">
    <citation type="journal article" date="2023" name="bioRxiv">
        <title>An intranuclear bacterial parasite of deep-sea mussels expresses apoptosis inhibitors acquired from its host.</title>
        <authorList>
            <person name="Gonzalez Porras M.A."/>
            <person name="Assie A."/>
            <person name="Tietjen M."/>
            <person name="Violette M."/>
            <person name="Kleiner M."/>
            <person name="Gruber-Vodicka H."/>
            <person name="Dubilier N."/>
            <person name="Leisch N."/>
        </authorList>
    </citation>
    <scope>NUCLEOTIDE SEQUENCE [LARGE SCALE GENOMIC DNA]</scope>
    <source>
        <strain evidence="21">IAP13</strain>
    </source>
</reference>
<protein>
    <recommendedName>
        <fullName evidence="3">histidine kinase</fullName>
        <ecNumber evidence="3">2.7.13.3</ecNumber>
    </recommendedName>
</protein>
<feature type="transmembrane region" description="Helical" evidence="16">
    <location>
        <begin position="15"/>
        <end position="33"/>
    </location>
</feature>
<dbReference type="Pfam" id="PF17152">
    <property type="entry name" value="CHASE8"/>
    <property type="match status" value="1"/>
</dbReference>
<keyword evidence="5 15" id="KW-0597">Phosphoprotein</keyword>
<dbReference type="InterPro" id="IPR005467">
    <property type="entry name" value="His_kinase_dom"/>
</dbReference>
<dbReference type="SMART" id="SM00448">
    <property type="entry name" value="REC"/>
    <property type="match status" value="2"/>
</dbReference>
<dbReference type="InterPro" id="IPR011006">
    <property type="entry name" value="CheY-like_superfamily"/>
</dbReference>
<evidence type="ECO:0000256" key="11">
    <source>
        <dbReference type="ARBA" id="ARBA00022989"/>
    </source>
</evidence>
<dbReference type="PRINTS" id="PR00344">
    <property type="entry name" value="BCTRLSENSOR"/>
</dbReference>
<dbReference type="CDD" id="cd00082">
    <property type="entry name" value="HisKA"/>
    <property type="match status" value="1"/>
</dbReference>
<keyword evidence="10" id="KW-0067">ATP-binding</keyword>
<dbReference type="Gene3D" id="1.10.287.130">
    <property type="match status" value="1"/>
</dbReference>
<evidence type="ECO:0000256" key="3">
    <source>
        <dbReference type="ARBA" id="ARBA00012438"/>
    </source>
</evidence>
<dbReference type="Pfam" id="PF00072">
    <property type="entry name" value="Response_reg"/>
    <property type="match status" value="2"/>
</dbReference>
<dbReference type="SUPFAM" id="SSF158472">
    <property type="entry name" value="HAMP domain-like"/>
    <property type="match status" value="1"/>
</dbReference>
<comment type="catalytic activity">
    <reaction evidence="1">
        <text>ATP + protein L-histidine = ADP + protein N-phospho-L-histidine.</text>
        <dbReference type="EC" id="2.7.13.3"/>
    </reaction>
</comment>
<dbReference type="CDD" id="cd17546">
    <property type="entry name" value="REC_hyHK_CKI1_RcsC-like"/>
    <property type="match status" value="1"/>
</dbReference>
<dbReference type="InterPro" id="IPR003594">
    <property type="entry name" value="HATPase_dom"/>
</dbReference>
<dbReference type="PROSITE" id="PS50885">
    <property type="entry name" value="HAMP"/>
    <property type="match status" value="1"/>
</dbReference>
<dbReference type="PROSITE" id="PS50109">
    <property type="entry name" value="HIS_KIN"/>
    <property type="match status" value="1"/>
</dbReference>
<dbReference type="InterPro" id="IPR033417">
    <property type="entry name" value="CHASE8"/>
</dbReference>
<dbReference type="Gene3D" id="3.30.565.10">
    <property type="entry name" value="Histidine kinase-like ATPase, C-terminal domain"/>
    <property type="match status" value="1"/>
</dbReference>
<evidence type="ECO:0000256" key="15">
    <source>
        <dbReference type="PROSITE-ProRule" id="PRU00169"/>
    </source>
</evidence>
<dbReference type="SMART" id="SM00388">
    <property type="entry name" value="HisKA"/>
    <property type="match status" value="1"/>
</dbReference>
<keyword evidence="6" id="KW-0808">Transferase</keyword>
<dbReference type="CDD" id="cd00088">
    <property type="entry name" value="HPT"/>
    <property type="match status" value="1"/>
</dbReference>
<dbReference type="GO" id="GO:0005524">
    <property type="term" value="F:ATP binding"/>
    <property type="evidence" value="ECO:0007669"/>
    <property type="project" value="UniProtKB-KW"/>
</dbReference>
<dbReference type="FunFam" id="1.10.287.130:FF:000003">
    <property type="entry name" value="Histidine kinase"/>
    <property type="match status" value="1"/>
</dbReference>
<dbReference type="InterPro" id="IPR003660">
    <property type="entry name" value="HAMP_dom"/>
</dbReference>
<dbReference type="Pfam" id="PF02518">
    <property type="entry name" value="HATPase_c"/>
    <property type="match status" value="1"/>
</dbReference>
<keyword evidence="13 16" id="KW-0472">Membrane</keyword>
<dbReference type="SMART" id="SM00073">
    <property type="entry name" value="HPT"/>
    <property type="match status" value="1"/>
</dbReference>
<keyword evidence="12" id="KW-0902">Two-component regulatory system</keyword>
<dbReference type="PROSITE" id="PS50110">
    <property type="entry name" value="RESPONSE_REGULATORY"/>
    <property type="match status" value="2"/>
</dbReference>
<evidence type="ECO:0000256" key="8">
    <source>
        <dbReference type="ARBA" id="ARBA00022741"/>
    </source>
</evidence>
<dbReference type="Pfam" id="PF01627">
    <property type="entry name" value="Hpt"/>
    <property type="match status" value="1"/>
</dbReference>
<dbReference type="SUPFAM" id="SSF47384">
    <property type="entry name" value="Homodimeric domain of signal transducing histidine kinase"/>
    <property type="match status" value="1"/>
</dbReference>
<evidence type="ECO:0000256" key="9">
    <source>
        <dbReference type="ARBA" id="ARBA00022777"/>
    </source>
</evidence>
<dbReference type="SUPFAM" id="SSF52172">
    <property type="entry name" value="CheY-like"/>
    <property type="match status" value="2"/>
</dbReference>
<dbReference type="Proteomes" id="UP001178148">
    <property type="component" value="Unassembled WGS sequence"/>
</dbReference>
<sequence>MAAFSFNNRPIKRKIHYALQITAYTVLLVSLSIQTVNDIISSRASLVTNVEALAEIVGSNAGAALMFDDSQSANRLLSAFATAPYIKLAYLVNTNGDQIAAYHRNKSKSLTYKQGGHHHGATEFIKNSLHLYRPINFDSQLIGTIYIQSDLSQLYQALWKNLLVALLAALASVFAVYILTSRLQKLLGHPITELANIISEITKNGEFDRQVRKFDNDEIGMLYDCFNEMLLQIQKRDLRLKEHSDGLEVAVAERTKELDNTNSELKISILETNEAKDSALEAAKAKSMFLANMSHEIRTPMNGVLGMLELLKGTELDDEQRDFLEVSYSSAGTLLQIINDVLDFSKIEAGKMAIESIDMNPKELTEDVCALLAGQAQMKGLEINCYTDTKLPSLLMGDPLRLSQIITNLLGNAVKFTEKGSITVRVREVERLSDSIDVEFSVEDTGIGISDKVQRKLFTAFTQADGSTTRKFGGTGLGLTISRQLVLLMNGDMRVVSKESEGSTFFFTINMKVSKTEITESDNVDYRLGGIKALIVDDIAINREIIRSYLDVWNITHDEAADANEAVCKLLEAASQGSPFDLAYLDLNMPGKDGLMLSKEIEDNPAINNIKRILISSAGPISQTRQNEIGISASLTKPIRQARLLETTIKVMKKRSIIKTVDTSKSKKGSELVYNDVHILLVEDNIVNQKVALSMLRKEGFNRIDLAEDGEIALRKVEENSYDLILMDCQMPKMSGYEATGHIRKMELSNKQRRTPILAMTANAMSGDKEKCLTAGMDDYLTKPVKADVLISRLTHWLNVDVVPTTNETIKVQHQSDNEVITVELIDIQTLDALKDLMEEDFDDLLESYMEDAPSLFDDIQHSSRQADLEVLARAAHTLKSSSQNVGAIRLSEIAMKIEVDANNGSVREAALRMSDLENTLLESIAFLKEYRVIKK</sequence>